<dbReference type="GO" id="GO:0071972">
    <property type="term" value="F:peptidoglycan L,D-transpeptidase activity"/>
    <property type="evidence" value="ECO:0007669"/>
    <property type="project" value="TreeGrafter"/>
</dbReference>
<evidence type="ECO:0000256" key="3">
    <source>
        <dbReference type="ARBA" id="ARBA00007171"/>
    </source>
</evidence>
<feature type="domain" description="Penicillin-binding protein dimerisation" evidence="16">
    <location>
        <begin position="63"/>
        <end position="249"/>
    </location>
</feature>
<dbReference type="PANTHER" id="PTHR30627">
    <property type="entry name" value="PEPTIDOGLYCAN D,D-TRANSPEPTIDASE"/>
    <property type="match status" value="1"/>
</dbReference>
<dbReference type="PANTHER" id="PTHR30627:SF2">
    <property type="entry name" value="PEPTIDOGLYCAN D,D-TRANSPEPTIDASE MRDA"/>
    <property type="match status" value="1"/>
</dbReference>
<evidence type="ECO:0000256" key="13">
    <source>
        <dbReference type="ARBA" id="ARBA00023316"/>
    </source>
</evidence>
<organism evidence="17 18">
    <name type="scientific">Candidatus Avidehalobacter gallistercoris</name>
    <dbReference type="NCBI Taxonomy" id="2840694"/>
    <lineage>
        <taxon>Bacteria</taxon>
        <taxon>Bacillati</taxon>
        <taxon>Bacillota</taxon>
        <taxon>Clostridia</taxon>
        <taxon>Eubacteriales</taxon>
        <taxon>Peptococcaceae</taxon>
        <taxon>Peptococcaceae incertae sedis</taxon>
        <taxon>Candidatus Avidehalobacter</taxon>
    </lineage>
</organism>
<dbReference type="InterPro" id="IPR036138">
    <property type="entry name" value="PBP_dimer_sf"/>
</dbReference>
<dbReference type="GO" id="GO:0008360">
    <property type="term" value="P:regulation of cell shape"/>
    <property type="evidence" value="ECO:0007669"/>
    <property type="project" value="UniProtKB-KW"/>
</dbReference>
<keyword evidence="6" id="KW-0645">Protease</keyword>
<dbReference type="InterPro" id="IPR001460">
    <property type="entry name" value="PCN-bd_Tpept"/>
</dbReference>
<comment type="subcellular location">
    <subcellularLocation>
        <location evidence="2">Cell membrane</location>
    </subcellularLocation>
    <subcellularLocation>
        <location evidence="1">Membrane</location>
        <topology evidence="1">Single-pass membrane protein</topology>
    </subcellularLocation>
</comment>
<evidence type="ECO:0000313" key="17">
    <source>
        <dbReference type="EMBL" id="HIU10899.1"/>
    </source>
</evidence>
<evidence type="ECO:0000256" key="5">
    <source>
        <dbReference type="ARBA" id="ARBA00022519"/>
    </source>
</evidence>
<dbReference type="EC" id="3.4.16.4" evidence="17"/>
<keyword evidence="13" id="KW-0961">Cell wall biogenesis/degradation</keyword>
<dbReference type="InterPro" id="IPR017790">
    <property type="entry name" value="Penicillin-binding_protein_2"/>
</dbReference>
<dbReference type="Proteomes" id="UP000824124">
    <property type="component" value="Unassembled WGS sequence"/>
</dbReference>
<evidence type="ECO:0000256" key="14">
    <source>
        <dbReference type="SAM" id="Phobius"/>
    </source>
</evidence>
<evidence type="ECO:0000256" key="9">
    <source>
        <dbReference type="ARBA" id="ARBA00022960"/>
    </source>
</evidence>
<dbReference type="GO" id="GO:0071555">
    <property type="term" value="P:cell wall organization"/>
    <property type="evidence" value="ECO:0007669"/>
    <property type="project" value="UniProtKB-KW"/>
</dbReference>
<keyword evidence="11 14" id="KW-1133">Transmembrane helix</keyword>
<keyword evidence="8 17" id="KW-0378">Hydrolase</keyword>
<evidence type="ECO:0000256" key="4">
    <source>
        <dbReference type="ARBA" id="ARBA00022475"/>
    </source>
</evidence>
<evidence type="ECO:0000256" key="10">
    <source>
        <dbReference type="ARBA" id="ARBA00022984"/>
    </source>
</evidence>
<dbReference type="Gene3D" id="1.10.10.1230">
    <property type="entry name" value="Penicillin-binding protein, N-terminal non-catalytic domain, head sub-domain"/>
    <property type="match status" value="1"/>
</dbReference>
<evidence type="ECO:0000313" key="18">
    <source>
        <dbReference type="Proteomes" id="UP000824124"/>
    </source>
</evidence>
<dbReference type="Gene3D" id="3.40.710.10">
    <property type="entry name" value="DD-peptidase/beta-lactamase superfamily"/>
    <property type="match status" value="1"/>
</dbReference>
<dbReference type="InterPro" id="IPR005311">
    <property type="entry name" value="PBP_dimer"/>
</dbReference>
<dbReference type="EMBL" id="DVMH01000033">
    <property type="protein sequence ID" value="HIU10899.1"/>
    <property type="molecule type" value="Genomic_DNA"/>
</dbReference>
<dbReference type="InterPro" id="IPR050515">
    <property type="entry name" value="Beta-lactam/transpept"/>
</dbReference>
<keyword evidence="17" id="KW-0121">Carboxypeptidase</keyword>
<dbReference type="SUPFAM" id="SSF56601">
    <property type="entry name" value="beta-lactamase/transpeptidase-like"/>
    <property type="match status" value="1"/>
</dbReference>
<dbReference type="GO" id="GO:0009002">
    <property type="term" value="F:serine-type D-Ala-D-Ala carboxypeptidase activity"/>
    <property type="evidence" value="ECO:0007669"/>
    <property type="project" value="UniProtKB-EC"/>
</dbReference>
<keyword evidence="7 14" id="KW-0812">Transmembrane</keyword>
<dbReference type="Pfam" id="PF03717">
    <property type="entry name" value="PBP_dimer"/>
    <property type="match status" value="1"/>
</dbReference>
<evidence type="ECO:0000256" key="1">
    <source>
        <dbReference type="ARBA" id="ARBA00004167"/>
    </source>
</evidence>
<gene>
    <name evidence="17" type="primary">mrdA</name>
    <name evidence="17" type="ORF">IAB00_06650</name>
</gene>
<keyword evidence="5" id="KW-0997">Cell inner membrane</keyword>
<comment type="caution">
    <text evidence="17">The sequence shown here is derived from an EMBL/GenBank/DDBJ whole genome shotgun (WGS) entry which is preliminary data.</text>
</comment>
<dbReference type="NCBIfam" id="TIGR03423">
    <property type="entry name" value="pbp2_mrdA"/>
    <property type="match status" value="1"/>
</dbReference>
<evidence type="ECO:0000256" key="6">
    <source>
        <dbReference type="ARBA" id="ARBA00022670"/>
    </source>
</evidence>
<dbReference type="GO" id="GO:0005886">
    <property type="term" value="C:plasma membrane"/>
    <property type="evidence" value="ECO:0007669"/>
    <property type="project" value="UniProtKB-SubCell"/>
</dbReference>
<name>A0A9D1HKF2_9FIRM</name>
<protein>
    <submittedName>
        <fullName evidence="17">Penicillin-binding protein 2</fullName>
        <ecNumber evidence="17">3.4.16.4</ecNumber>
    </submittedName>
</protein>
<feature type="domain" description="Penicillin-binding protein transpeptidase" evidence="15">
    <location>
        <begin position="293"/>
        <end position="618"/>
    </location>
</feature>
<comment type="similarity">
    <text evidence="3">Belongs to the transpeptidase family.</text>
</comment>
<dbReference type="Gene3D" id="3.90.1310.10">
    <property type="entry name" value="Penicillin-binding protein 2a (Domain 2)"/>
    <property type="match status" value="2"/>
</dbReference>
<accession>A0A9D1HKF2</accession>
<proteinExistence type="inferred from homology"/>
<dbReference type="GO" id="GO:0008658">
    <property type="term" value="F:penicillin binding"/>
    <property type="evidence" value="ECO:0007669"/>
    <property type="project" value="InterPro"/>
</dbReference>
<dbReference type="InterPro" id="IPR012338">
    <property type="entry name" value="Beta-lactam/transpept-like"/>
</dbReference>
<keyword evidence="10" id="KW-0573">Peptidoglycan synthesis</keyword>
<evidence type="ECO:0000256" key="2">
    <source>
        <dbReference type="ARBA" id="ARBA00004236"/>
    </source>
</evidence>
<evidence type="ECO:0000259" key="16">
    <source>
        <dbReference type="Pfam" id="PF03717"/>
    </source>
</evidence>
<dbReference type="Pfam" id="PF00905">
    <property type="entry name" value="Transpeptidase"/>
    <property type="match status" value="1"/>
</dbReference>
<sequence length="641" mass="69630">MFEPDKAAKAAKETQFDRRVSLFVAVLGLLFFVLAAKLFALQILNTDVYASISSRNQMRMVAQPAKRGDIYDRNGVMLAGSEICYDICVAATQVKGDEADELAARLSAYLKDPALPAEAILEKITANSRSYQPVVITSIPAEGNQHLVAVLEEHRTELPGLLIMEEPRRIYPEGKLASHILGQMGQISDADADLLDSYGYLATDLVGKAGLEKTMERFSDSEGNEIGLRGQHGLQLLEVDSSNRIVRTISNEPSVSGNSLVLTLDANIQQAMEDALAQTIQGISKTRPKAQAGAGVLLDVKTGAVLGLASYPDYNPEDFITGLSPELSQYYYDETLKPTYNRAVSAAYPIGSTFKVSTALAALVSGVIDRNTTVYCGPEAWDEDIAKCPKPHGTVNLQRALAVSCNTYFEKVAAQAGIDSMYDTFKKLGYGQLTGIELTGESKGLLANPEYKKLNFEGDDAVWHRYDTYYMAIGQGYSYYTPLQAAQAVATIANRGVRMQPHLVDKIVNYQGETVYQWEPRIMDEIAVSDYALDVLYEGMVSVTQQGGTAYSVFGNYPVTVAAKTGTAQTGLVGDDKNEDYHGWFIAFAPAEDPQVAFAGMVEYGFHGYSSAGAVCKAAFDAYFGFDSQTTSSTVYSAVVE</sequence>
<keyword evidence="4" id="KW-1003">Cell membrane</keyword>
<evidence type="ECO:0000256" key="7">
    <source>
        <dbReference type="ARBA" id="ARBA00022692"/>
    </source>
</evidence>
<keyword evidence="9" id="KW-0133">Cell shape</keyword>
<evidence type="ECO:0000256" key="12">
    <source>
        <dbReference type="ARBA" id="ARBA00023136"/>
    </source>
</evidence>
<dbReference type="GO" id="GO:0006508">
    <property type="term" value="P:proteolysis"/>
    <property type="evidence" value="ECO:0007669"/>
    <property type="project" value="UniProtKB-KW"/>
</dbReference>
<evidence type="ECO:0000256" key="11">
    <source>
        <dbReference type="ARBA" id="ARBA00022989"/>
    </source>
</evidence>
<evidence type="ECO:0000259" key="15">
    <source>
        <dbReference type="Pfam" id="PF00905"/>
    </source>
</evidence>
<reference evidence="17" key="2">
    <citation type="journal article" date="2021" name="PeerJ">
        <title>Extensive microbial diversity within the chicken gut microbiome revealed by metagenomics and culture.</title>
        <authorList>
            <person name="Gilroy R."/>
            <person name="Ravi A."/>
            <person name="Getino M."/>
            <person name="Pursley I."/>
            <person name="Horton D.L."/>
            <person name="Alikhan N.F."/>
            <person name="Baker D."/>
            <person name="Gharbi K."/>
            <person name="Hall N."/>
            <person name="Watson M."/>
            <person name="Adriaenssens E.M."/>
            <person name="Foster-Nyarko E."/>
            <person name="Jarju S."/>
            <person name="Secka A."/>
            <person name="Antonio M."/>
            <person name="Oren A."/>
            <person name="Chaudhuri R.R."/>
            <person name="La Ragione R."/>
            <person name="Hildebrand F."/>
            <person name="Pallen M.J."/>
        </authorList>
    </citation>
    <scope>NUCLEOTIDE SEQUENCE</scope>
    <source>
        <strain evidence="17">2830</strain>
    </source>
</reference>
<evidence type="ECO:0000256" key="8">
    <source>
        <dbReference type="ARBA" id="ARBA00022801"/>
    </source>
</evidence>
<reference evidence="17" key="1">
    <citation type="submission" date="2020-10" db="EMBL/GenBank/DDBJ databases">
        <authorList>
            <person name="Gilroy R."/>
        </authorList>
    </citation>
    <scope>NUCLEOTIDE SEQUENCE</scope>
    <source>
        <strain evidence="17">2830</strain>
    </source>
</reference>
<feature type="transmembrane region" description="Helical" evidence="14">
    <location>
        <begin position="20"/>
        <end position="44"/>
    </location>
</feature>
<dbReference type="SUPFAM" id="SSF56519">
    <property type="entry name" value="Penicillin binding protein dimerisation domain"/>
    <property type="match status" value="1"/>
</dbReference>
<keyword evidence="12 14" id="KW-0472">Membrane</keyword>
<dbReference type="AlphaFoldDB" id="A0A9D1HKF2"/>
<dbReference type="GO" id="GO:0009252">
    <property type="term" value="P:peptidoglycan biosynthetic process"/>
    <property type="evidence" value="ECO:0007669"/>
    <property type="project" value="UniProtKB-KW"/>
</dbReference>